<gene>
    <name evidence="1" type="ORF">HERILL_LOCUS7015</name>
</gene>
<dbReference type="InParanoid" id="A0A7R8UP68"/>
<organism evidence="1 2">
    <name type="scientific">Hermetia illucens</name>
    <name type="common">Black soldier fly</name>
    <dbReference type="NCBI Taxonomy" id="343691"/>
    <lineage>
        <taxon>Eukaryota</taxon>
        <taxon>Metazoa</taxon>
        <taxon>Ecdysozoa</taxon>
        <taxon>Arthropoda</taxon>
        <taxon>Hexapoda</taxon>
        <taxon>Insecta</taxon>
        <taxon>Pterygota</taxon>
        <taxon>Neoptera</taxon>
        <taxon>Endopterygota</taxon>
        <taxon>Diptera</taxon>
        <taxon>Brachycera</taxon>
        <taxon>Stratiomyomorpha</taxon>
        <taxon>Stratiomyidae</taxon>
        <taxon>Hermetiinae</taxon>
        <taxon>Hermetia</taxon>
    </lineage>
</organism>
<name>A0A7R8UP68_HERIL</name>
<evidence type="ECO:0000313" key="1">
    <source>
        <dbReference type="EMBL" id="CAD7084103.1"/>
    </source>
</evidence>
<sequence length="78" mass="9106">MEVNKVNELLKNLRKDNIKKRLDMKAPTQMGEGLRTLKETKPSWKMKLTQKLATFDVEKSTADPCTFIQKTDKELSYM</sequence>
<evidence type="ECO:0000313" key="2">
    <source>
        <dbReference type="Proteomes" id="UP000594454"/>
    </source>
</evidence>
<keyword evidence="2" id="KW-1185">Reference proteome</keyword>
<accession>A0A7R8UP68</accession>
<dbReference type="AlphaFoldDB" id="A0A7R8UP68"/>
<dbReference type="EMBL" id="LR899011">
    <property type="protein sequence ID" value="CAD7084103.1"/>
    <property type="molecule type" value="Genomic_DNA"/>
</dbReference>
<protein>
    <submittedName>
        <fullName evidence="1">Uncharacterized protein</fullName>
    </submittedName>
</protein>
<reference evidence="1 2" key="1">
    <citation type="submission" date="2020-11" db="EMBL/GenBank/DDBJ databases">
        <authorList>
            <person name="Wallbank WR R."/>
            <person name="Pardo Diaz C."/>
            <person name="Kozak K."/>
            <person name="Martin S."/>
            <person name="Jiggins C."/>
            <person name="Moest M."/>
            <person name="Warren A I."/>
            <person name="Generalovic N T."/>
            <person name="Byers J.R.P. K."/>
            <person name="Montejo-Kovacevich G."/>
            <person name="Yen C E."/>
        </authorList>
    </citation>
    <scope>NUCLEOTIDE SEQUENCE [LARGE SCALE GENOMIC DNA]</scope>
</reference>
<dbReference type="Proteomes" id="UP000594454">
    <property type="component" value="Chromosome 3"/>
</dbReference>
<proteinExistence type="predicted"/>